<gene>
    <name evidence="2" type="ORF">HB850_09310</name>
</gene>
<dbReference type="AlphaFoldDB" id="A0A841YZI7"/>
<evidence type="ECO:0000313" key="2">
    <source>
        <dbReference type="EMBL" id="MBC1457956.1"/>
    </source>
</evidence>
<feature type="transmembrane region" description="Helical" evidence="1">
    <location>
        <begin position="31"/>
        <end position="53"/>
    </location>
</feature>
<keyword evidence="1" id="KW-1133">Transmembrane helix</keyword>
<accession>A0A841YZI7</accession>
<evidence type="ECO:0000256" key="1">
    <source>
        <dbReference type="SAM" id="Phobius"/>
    </source>
</evidence>
<reference evidence="2 3" key="1">
    <citation type="submission" date="2020-03" db="EMBL/GenBank/DDBJ databases">
        <title>Soil Listeria distribution.</title>
        <authorList>
            <person name="Liao J."/>
            <person name="Wiedmann M."/>
        </authorList>
    </citation>
    <scope>NUCLEOTIDE SEQUENCE [LARGE SCALE GENOMIC DNA]</scope>
    <source>
        <strain evidence="2 3">FSL L7-1614</strain>
    </source>
</reference>
<feature type="transmembrane region" description="Helical" evidence="1">
    <location>
        <begin position="6"/>
        <end position="24"/>
    </location>
</feature>
<keyword evidence="1" id="KW-0472">Membrane</keyword>
<sequence length="54" mass="6184">MNIILDFGINFVAFFIFMLVPFLIKMKSEKITTIFQGISMFTGIFIVGTLLFLT</sequence>
<dbReference type="EMBL" id="JAARQN010000007">
    <property type="protein sequence ID" value="MBC1457956.1"/>
    <property type="molecule type" value="Genomic_DNA"/>
</dbReference>
<protein>
    <submittedName>
        <fullName evidence="2">Uncharacterized protein</fullName>
    </submittedName>
</protein>
<name>A0A841YZI7_9LIST</name>
<organism evidence="2 3">
    <name type="scientific">Listeria newyorkensis</name>
    <dbReference type="NCBI Taxonomy" id="1497681"/>
    <lineage>
        <taxon>Bacteria</taxon>
        <taxon>Bacillati</taxon>
        <taxon>Bacillota</taxon>
        <taxon>Bacilli</taxon>
        <taxon>Bacillales</taxon>
        <taxon>Listeriaceae</taxon>
        <taxon>Listeria</taxon>
    </lineage>
</organism>
<comment type="caution">
    <text evidence="2">The sequence shown here is derived from an EMBL/GenBank/DDBJ whole genome shotgun (WGS) entry which is preliminary data.</text>
</comment>
<keyword evidence="1" id="KW-0812">Transmembrane</keyword>
<dbReference type="Proteomes" id="UP000569903">
    <property type="component" value="Unassembled WGS sequence"/>
</dbReference>
<evidence type="ECO:0000313" key="3">
    <source>
        <dbReference type="Proteomes" id="UP000569903"/>
    </source>
</evidence>
<dbReference type="RefSeq" id="WP_185389203.1">
    <property type="nucleotide sequence ID" value="NZ_JAARQN010000007.1"/>
</dbReference>
<proteinExistence type="predicted"/>